<accession>A0AAD5P7R7</accession>
<name>A0AAD5P7R7_9FUNG</name>
<dbReference type="PRINTS" id="PR00385">
    <property type="entry name" value="P450"/>
</dbReference>
<reference evidence="6" key="2">
    <citation type="submission" date="2023-02" db="EMBL/GenBank/DDBJ databases">
        <authorList>
            <consortium name="DOE Joint Genome Institute"/>
            <person name="Mondo S.J."/>
            <person name="Chang Y."/>
            <person name="Wang Y."/>
            <person name="Ahrendt S."/>
            <person name="Andreopoulos W."/>
            <person name="Barry K."/>
            <person name="Beard J."/>
            <person name="Benny G.L."/>
            <person name="Blankenship S."/>
            <person name="Bonito G."/>
            <person name="Cuomo C."/>
            <person name="Desiro A."/>
            <person name="Gervers K.A."/>
            <person name="Hundley H."/>
            <person name="Kuo A."/>
            <person name="LaButti K."/>
            <person name="Lang B.F."/>
            <person name="Lipzen A."/>
            <person name="O'Donnell K."/>
            <person name="Pangilinan J."/>
            <person name="Reynolds N."/>
            <person name="Sandor L."/>
            <person name="Smith M.W."/>
            <person name="Tsang A."/>
            <person name="Grigoriev I.V."/>
            <person name="Stajich J.E."/>
            <person name="Spatafora J.W."/>
        </authorList>
    </citation>
    <scope>NUCLEOTIDE SEQUENCE</scope>
    <source>
        <strain evidence="6">RSA 2281</strain>
    </source>
</reference>
<keyword evidence="2 5" id="KW-0560">Oxidoreductase</keyword>
<evidence type="ECO:0000256" key="1">
    <source>
        <dbReference type="ARBA" id="ARBA00022723"/>
    </source>
</evidence>
<evidence type="ECO:0000256" key="4">
    <source>
        <dbReference type="PIRSR" id="PIRSR602401-1"/>
    </source>
</evidence>
<dbReference type="PANTHER" id="PTHR46300:SF11">
    <property type="entry name" value="OXIDOREDUCTASE, PUTATIVE-RELATED"/>
    <property type="match status" value="1"/>
</dbReference>
<dbReference type="Gene3D" id="1.10.630.10">
    <property type="entry name" value="Cytochrome P450"/>
    <property type="match status" value="1"/>
</dbReference>
<feature type="binding site" description="axial binding residue" evidence="4">
    <location>
        <position position="459"/>
    </location>
    <ligand>
        <name>heme</name>
        <dbReference type="ChEBI" id="CHEBI:30413"/>
    </ligand>
    <ligandPart>
        <name>Fe</name>
        <dbReference type="ChEBI" id="CHEBI:18248"/>
    </ligandPart>
</feature>
<dbReference type="GO" id="GO:0005506">
    <property type="term" value="F:iron ion binding"/>
    <property type="evidence" value="ECO:0007669"/>
    <property type="project" value="InterPro"/>
</dbReference>
<dbReference type="PANTHER" id="PTHR46300">
    <property type="entry name" value="P450, PUTATIVE (EUROFUNG)-RELATED-RELATED"/>
    <property type="match status" value="1"/>
</dbReference>
<dbReference type="SUPFAM" id="SSF48264">
    <property type="entry name" value="Cytochrome P450"/>
    <property type="match status" value="1"/>
</dbReference>
<comment type="cofactor">
    <cofactor evidence="4">
        <name>heme</name>
        <dbReference type="ChEBI" id="CHEBI:30413"/>
    </cofactor>
</comment>
<gene>
    <name evidence="6" type="ORF">BDA99DRAFT_528221</name>
</gene>
<keyword evidence="3 4" id="KW-0408">Iron</keyword>
<reference evidence="6" key="1">
    <citation type="journal article" date="2022" name="IScience">
        <title>Evolution of zygomycete secretomes and the origins of terrestrial fungal ecologies.</title>
        <authorList>
            <person name="Chang Y."/>
            <person name="Wang Y."/>
            <person name="Mondo S."/>
            <person name="Ahrendt S."/>
            <person name="Andreopoulos W."/>
            <person name="Barry K."/>
            <person name="Beard J."/>
            <person name="Benny G.L."/>
            <person name="Blankenship S."/>
            <person name="Bonito G."/>
            <person name="Cuomo C."/>
            <person name="Desiro A."/>
            <person name="Gervers K.A."/>
            <person name="Hundley H."/>
            <person name="Kuo A."/>
            <person name="LaButti K."/>
            <person name="Lang B.F."/>
            <person name="Lipzen A."/>
            <person name="O'Donnell K."/>
            <person name="Pangilinan J."/>
            <person name="Reynolds N."/>
            <person name="Sandor L."/>
            <person name="Smith M.E."/>
            <person name="Tsang A."/>
            <person name="Grigoriev I.V."/>
            <person name="Stajich J.E."/>
            <person name="Spatafora J.W."/>
        </authorList>
    </citation>
    <scope>NUCLEOTIDE SEQUENCE</scope>
    <source>
        <strain evidence="6">RSA 2281</strain>
    </source>
</reference>
<keyword evidence="4 5" id="KW-0349">Heme</keyword>
<comment type="similarity">
    <text evidence="5">Belongs to the cytochrome P450 family.</text>
</comment>
<keyword evidence="1 4" id="KW-0479">Metal-binding</keyword>
<evidence type="ECO:0000313" key="6">
    <source>
        <dbReference type="EMBL" id="KAI9245376.1"/>
    </source>
</evidence>
<keyword evidence="5" id="KW-0503">Monooxygenase</keyword>
<evidence type="ECO:0000256" key="5">
    <source>
        <dbReference type="RuleBase" id="RU000461"/>
    </source>
</evidence>
<protein>
    <submittedName>
        <fullName evidence="6">Cytochrome P450</fullName>
    </submittedName>
</protein>
<proteinExistence type="inferred from homology"/>
<dbReference type="Proteomes" id="UP001209540">
    <property type="component" value="Unassembled WGS sequence"/>
</dbReference>
<keyword evidence="7" id="KW-1185">Reference proteome</keyword>
<dbReference type="InterPro" id="IPR050364">
    <property type="entry name" value="Cytochrome_P450_fung"/>
</dbReference>
<evidence type="ECO:0000313" key="7">
    <source>
        <dbReference type="Proteomes" id="UP001209540"/>
    </source>
</evidence>
<dbReference type="InterPro" id="IPR017972">
    <property type="entry name" value="Cyt_P450_CS"/>
</dbReference>
<dbReference type="InterPro" id="IPR002401">
    <property type="entry name" value="Cyt_P450_E_grp-I"/>
</dbReference>
<dbReference type="Pfam" id="PF00067">
    <property type="entry name" value="p450"/>
    <property type="match status" value="1"/>
</dbReference>
<dbReference type="GO" id="GO:0016705">
    <property type="term" value="F:oxidoreductase activity, acting on paired donors, with incorporation or reduction of molecular oxygen"/>
    <property type="evidence" value="ECO:0007669"/>
    <property type="project" value="InterPro"/>
</dbReference>
<sequence>MLLIITAATGVVSSYIILKRVLWTNIFMNKSSNSKNEDSNNTLIPFTQIPTPKGSLPYFGHLFILGKHPGLKAAEWIKELGPIIQVHLGVKRWVLIGDPFIANEVFNSQGASSSGRTFSLFTHHHAKGQRGIATPNPDKRWKKARALALEVLSPTNVNQYLNLIENEAYDLVNYLLKTSKGQDQGVDIFKPLQLASFNVIMTTCFGMRAESIQDPLFRTMIGLIDEGMEKADASADISTFLPIISFMDIIFQREKGIADFIRDKRDPLFRHLIQQAIENENDCLLKTIYKNKKISRLDDDDIMVIMVDMVAGATDTTAITLTWALMILCRFRDDVQNRICEELDQFIKKYNRLPTFEERNQVSFLFSVQKECMRYKPTTPFGLPHEATKDLHCHGYHIPKGTILISCMNALHQDPNIYPEPEKFNPERFSNDSKPMYASANGKTENRDHFNFGWGRRICPGIYLAEVEVFMVLVRLFSKVTIEARMNTRDCPEYPDLDDERNNGVTIMPVSPRLRFVERSSHLV</sequence>
<evidence type="ECO:0000256" key="3">
    <source>
        <dbReference type="ARBA" id="ARBA00023004"/>
    </source>
</evidence>
<dbReference type="InterPro" id="IPR036396">
    <property type="entry name" value="Cyt_P450_sf"/>
</dbReference>
<organism evidence="6 7">
    <name type="scientific">Phascolomyces articulosus</name>
    <dbReference type="NCBI Taxonomy" id="60185"/>
    <lineage>
        <taxon>Eukaryota</taxon>
        <taxon>Fungi</taxon>
        <taxon>Fungi incertae sedis</taxon>
        <taxon>Mucoromycota</taxon>
        <taxon>Mucoromycotina</taxon>
        <taxon>Mucoromycetes</taxon>
        <taxon>Mucorales</taxon>
        <taxon>Lichtheimiaceae</taxon>
        <taxon>Phascolomyces</taxon>
    </lineage>
</organism>
<comment type="caution">
    <text evidence="6">The sequence shown here is derived from an EMBL/GenBank/DDBJ whole genome shotgun (WGS) entry which is preliminary data.</text>
</comment>
<dbReference type="PRINTS" id="PR00463">
    <property type="entry name" value="EP450I"/>
</dbReference>
<dbReference type="GO" id="GO:0004497">
    <property type="term" value="F:monooxygenase activity"/>
    <property type="evidence" value="ECO:0007669"/>
    <property type="project" value="UniProtKB-KW"/>
</dbReference>
<dbReference type="EMBL" id="JAIXMP010000052">
    <property type="protein sequence ID" value="KAI9245376.1"/>
    <property type="molecule type" value="Genomic_DNA"/>
</dbReference>
<dbReference type="GO" id="GO:0020037">
    <property type="term" value="F:heme binding"/>
    <property type="evidence" value="ECO:0007669"/>
    <property type="project" value="InterPro"/>
</dbReference>
<dbReference type="PROSITE" id="PS00086">
    <property type="entry name" value="CYTOCHROME_P450"/>
    <property type="match status" value="1"/>
</dbReference>
<evidence type="ECO:0000256" key="2">
    <source>
        <dbReference type="ARBA" id="ARBA00023002"/>
    </source>
</evidence>
<dbReference type="AlphaFoldDB" id="A0AAD5P7R7"/>
<dbReference type="InterPro" id="IPR001128">
    <property type="entry name" value="Cyt_P450"/>
</dbReference>